<feature type="compositionally biased region" description="Polar residues" evidence="2">
    <location>
        <begin position="1"/>
        <end position="14"/>
    </location>
</feature>
<evidence type="ECO:0000313" key="4">
    <source>
        <dbReference type="EMBL" id="MEI5906707.1"/>
    </source>
</evidence>
<dbReference type="Gene3D" id="3.40.50.1820">
    <property type="entry name" value="alpha/beta hydrolase"/>
    <property type="match status" value="1"/>
</dbReference>
<keyword evidence="5" id="KW-1185">Reference proteome</keyword>
<protein>
    <submittedName>
        <fullName evidence="4">Alpha/beta hydrolase</fullName>
    </submittedName>
</protein>
<organism evidence="4 5">
    <name type="scientific">Bacillus spongiae</name>
    <dbReference type="NCBI Taxonomy" id="2683610"/>
    <lineage>
        <taxon>Bacteria</taxon>
        <taxon>Bacillati</taxon>
        <taxon>Bacillota</taxon>
        <taxon>Bacilli</taxon>
        <taxon>Bacillales</taxon>
        <taxon>Bacillaceae</taxon>
        <taxon>Bacillus</taxon>
    </lineage>
</organism>
<dbReference type="PANTHER" id="PTHR48081:SF8">
    <property type="entry name" value="ALPHA_BETA HYDROLASE FOLD-3 DOMAIN-CONTAINING PROTEIN-RELATED"/>
    <property type="match status" value="1"/>
</dbReference>
<dbReference type="InterPro" id="IPR029058">
    <property type="entry name" value="AB_hydrolase_fold"/>
</dbReference>
<dbReference type="GO" id="GO:0016787">
    <property type="term" value="F:hydrolase activity"/>
    <property type="evidence" value="ECO:0007669"/>
    <property type="project" value="UniProtKB-KW"/>
</dbReference>
<sequence length="333" mass="37021">MATNDSQQNTNTPSRLEKGQNYKKVVLEPEAQEFVESTKNPPFLFELEPEEGRKAVDEVQSSPIEKKPVDIEEMMIDGGPTGKVSVRILKPKDAPPNLPIILYTHGAGWVFGNSHTHDHLIRELAVGSQSAVVFTNYSLSPEAKYPIAIEEVYAVLEWVSKNGQDYGMNPNKISVAGDSVGGNMSAAITLMVKERKGPKIYKQLLFYPVTDASFNTGSYEQFKEGYFLRRDGMQWFWDQYTTNDEERNEITASPLRANTEQLTGLPEALIITAEADVLRDEGEAYANKLREAGVDVTAVRFQGIIHDFVMLNALAETDAAKGALTLANSWLIQ</sequence>
<name>A0ABU8HBQ5_9BACI</name>
<dbReference type="InterPro" id="IPR013094">
    <property type="entry name" value="AB_hydrolase_3"/>
</dbReference>
<accession>A0ABU8HBQ5</accession>
<evidence type="ECO:0000313" key="5">
    <source>
        <dbReference type="Proteomes" id="UP001312865"/>
    </source>
</evidence>
<proteinExistence type="predicted"/>
<dbReference type="Proteomes" id="UP001312865">
    <property type="component" value="Unassembled WGS sequence"/>
</dbReference>
<evidence type="ECO:0000256" key="2">
    <source>
        <dbReference type="SAM" id="MobiDB-lite"/>
    </source>
</evidence>
<gene>
    <name evidence="4" type="ORF">WAK64_06500</name>
</gene>
<dbReference type="SUPFAM" id="SSF53474">
    <property type="entry name" value="alpha/beta-Hydrolases"/>
    <property type="match status" value="1"/>
</dbReference>
<reference evidence="4 5" key="1">
    <citation type="journal article" date="2018" name="J. Microbiol.">
        <title>Bacillus spongiae sp. nov., isolated from sponge of Jeju Island.</title>
        <authorList>
            <person name="Lee G.E."/>
            <person name="Im W.T."/>
            <person name="Park J.S."/>
        </authorList>
    </citation>
    <scope>NUCLEOTIDE SEQUENCE [LARGE SCALE GENOMIC DNA]</scope>
    <source>
        <strain evidence="4 5">135PIL107-10</strain>
    </source>
</reference>
<comment type="caution">
    <text evidence="4">The sequence shown here is derived from an EMBL/GenBank/DDBJ whole genome shotgun (WGS) entry which is preliminary data.</text>
</comment>
<dbReference type="InterPro" id="IPR050300">
    <property type="entry name" value="GDXG_lipolytic_enzyme"/>
</dbReference>
<feature type="region of interest" description="Disordered" evidence="2">
    <location>
        <begin position="1"/>
        <end position="22"/>
    </location>
</feature>
<evidence type="ECO:0000256" key="1">
    <source>
        <dbReference type="ARBA" id="ARBA00022801"/>
    </source>
</evidence>
<feature type="domain" description="Alpha/beta hydrolase fold-3" evidence="3">
    <location>
        <begin position="101"/>
        <end position="309"/>
    </location>
</feature>
<dbReference type="RefSeq" id="WP_336586141.1">
    <property type="nucleotide sequence ID" value="NZ_JBBAXC010000004.1"/>
</dbReference>
<dbReference type="EMBL" id="JBBAXC010000004">
    <property type="protein sequence ID" value="MEI5906707.1"/>
    <property type="molecule type" value="Genomic_DNA"/>
</dbReference>
<evidence type="ECO:0000259" key="3">
    <source>
        <dbReference type="Pfam" id="PF07859"/>
    </source>
</evidence>
<dbReference type="PANTHER" id="PTHR48081">
    <property type="entry name" value="AB HYDROLASE SUPERFAMILY PROTEIN C4A8.06C"/>
    <property type="match status" value="1"/>
</dbReference>
<keyword evidence="1 4" id="KW-0378">Hydrolase</keyword>
<dbReference type="Pfam" id="PF07859">
    <property type="entry name" value="Abhydrolase_3"/>
    <property type="match status" value="1"/>
</dbReference>